<dbReference type="Proteomes" id="UP000765509">
    <property type="component" value="Unassembled WGS sequence"/>
</dbReference>
<evidence type="ECO:0000256" key="1">
    <source>
        <dbReference type="SAM" id="MobiDB-lite"/>
    </source>
</evidence>
<sequence>MRPKRAKGGSYLAPKASMNPPEPKLATNPLDAKLAKDLLDTNLVINPIGPIFGHGPPWRNISAMGSGNYQTPPDQLSQPSPQLMGISFHSFIPSVLKVAGVVHIWYYIPLCTIFSQQSNGDTLRTHFHLLISRSQDATPILKEDYSAHQSDKYGGNQKTLQGSQPPVSAGVGLVHYSGSFKGAILKRYYINSIRCQGIKYFNTPWTTQFIHTSLIQSTCMA</sequence>
<proteinExistence type="predicted"/>
<organism evidence="2 3">
    <name type="scientific">Austropuccinia psidii MF-1</name>
    <dbReference type="NCBI Taxonomy" id="1389203"/>
    <lineage>
        <taxon>Eukaryota</taxon>
        <taxon>Fungi</taxon>
        <taxon>Dikarya</taxon>
        <taxon>Basidiomycota</taxon>
        <taxon>Pucciniomycotina</taxon>
        <taxon>Pucciniomycetes</taxon>
        <taxon>Pucciniales</taxon>
        <taxon>Sphaerophragmiaceae</taxon>
        <taxon>Austropuccinia</taxon>
    </lineage>
</organism>
<dbReference type="EMBL" id="AVOT02097414">
    <property type="protein sequence ID" value="MBW0575987.1"/>
    <property type="molecule type" value="Genomic_DNA"/>
</dbReference>
<name>A0A9Q3KA13_9BASI</name>
<feature type="region of interest" description="Disordered" evidence="1">
    <location>
        <begin position="1"/>
        <end position="26"/>
    </location>
</feature>
<comment type="caution">
    <text evidence="2">The sequence shown here is derived from an EMBL/GenBank/DDBJ whole genome shotgun (WGS) entry which is preliminary data.</text>
</comment>
<accession>A0A9Q3KA13</accession>
<keyword evidence="3" id="KW-1185">Reference proteome</keyword>
<reference evidence="2" key="1">
    <citation type="submission" date="2021-03" db="EMBL/GenBank/DDBJ databases">
        <title>Draft genome sequence of rust myrtle Austropuccinia psidii MF-1, a brazilian biotype.</title>
        <authorList>
            <person name="Quecine M.C."/>
            <person name="Pachon D.M.R."/>
            <person name="Bonatelli M.L."/>
            <person name="Correr F.H."/>
            <person name="Franceschini L.M."/>
            <person name="Leite T.F."/>
            <person name="Margarido G.R.A."/>
            <person name="Almeida C.A."/>
            <person name="Ferrarezi J.A."/>
            <person name="Labate C.A."/>
        </authorList>
    </citation>
    <scope>NUCLEOTIDE SEQUENCE</scope>
    <source>
        <strain evidence="2">MF-1</strain>
    </source>
</reference>
<evidence type="ECO:0000313" key="2">
    <source>
        <dbReference type="EMBL" id="MBW0575987.1"/>
    </source>
</evidence>
<dbReference type="AlphaFoldDB" id="A0A9Q3KA13"/>
<protein>
    <submittedName>
        <fullName evidence="2">Uncharacterized protein</fullName>
    </submittedName>
</protein>
<evidence type="ECO:0000313" key="3">
    <source>
        <dbReference type="Proteomes" id="UP000765509"/>
    </source>
</evidence>
<gene>
    <name evidence="2" type="ORF">O181_115702</name>
</gene>